<proteinExistence type="inferred from homology"/>
<comment type="similarity">
    <text evidence="2 5">Belongs to the heat shock protein 70 family.</text>
</comment>
<protein>
    <submittedName>
        <fullName evidence="7">Heat shock cognate 70 kDa protein</fullName>
    </submittedName>
</protein>
<accession>A0A072U7T3</accession>
<evidence type="ECO:0000313" key="9">
    <source>
        <dbReference type="Proteomes" id="UP000002051"/>
    </source>
</evidence>
<dbReference type="PROSITE" id="PS00329">
    <property type="entry name" value="HSP70_2"/>
    <property type="match status" value="1"/>
</dbReference>
<evidence type="ECO:0000256" key="5">
    <source>
        <dbReference type="RuleBase" id="RU003322"/>
    </source>
</evidence>
<gene>
    <name evidence="7" type="ordered locus">MTR_6g034005</name>
</gene>
<dbReference type="HOGENOM" id="CLU_005965_2_1_1"/>
<dbReference type="FunFam" id="3.30.30.30:FF:000005">
    <property type="entry name" value="Heat shock protein ssb1"/>
    <property type="match status" value="1"/>
</dbReference>
<dbReference type="GO" id="GO:0140662">
    <property type="term" value="F:ATP-dependent protein folding chaperone"/>
    <property type="evidence" value="ECO:0007669"/>
    <property type="project" value="InterPro"/>
</dbReference>
<dbReference type="Gene3D" id="3.90.640.10">
    <property type="entry name" value="Actin, Chain A, domain 4"/>
    <property type="match status" value="1"/>
</dbReference>
<evidence type="ECO:0000256" key="6">
    <source>
        <dbReference type="SAM" id="Coils"/>
    </source>
</evidence>
<dbReference type="Gene3D" id="1.20.1270.10">
    <property type="match status" value="1"/>
</dbReference>
<dbReference type="GO" id="GO:0044183">
    <property type="term" value="F:protein folding chaperone"/>
    <property type="evidence" value="ECO:0000318"/>
    <property type="project" value="GO_Central"/>
</dbReference>
<dbReference type="GO" id="GO:0031072">
    <property type="term" value="F:heat shock protein binding"/>
    <property type="evidence" value="ECO:0000318"/>
    <property type="project" value="GO_Central"/>
</dbReference>
<dbReference type="SUPFAM" id="SSF53067">
    <property type="entry name" value="Actin-like ATPase domain"/>
    <property type="match status" value="2"/>
</dbReference>
<dbReference type="InterPro" id="IPR029047">
    <property type="entry name" value="HSP70_peptide-bd_sf"/>
</dbReference>
<dbReference type="PANTHER" id="PTHR19375">
    <property type="entry name" value="HEAT SHOCK PROTEIN 70KDA"/>
    <property type="match status" value="1"/>
</dbReference>
<dbReference type="InterPro" id="IPR018181">
    <property type="entry name" value="Heat_shock_70_CS"/>
</dbReference>
<evidence type="ECO:0000256" key="4">
    <source>
        <dbReference type="ARBA" id="ARBA00022840"/>
    </source>
</evidence>
<dbReference type="FunFam" id="3.30.420.40:FF:000028">
    <property type="entry name" value="heat shock 70 kDa protein-like"/>
    <property type="match status" value="1"/>
</dbReference>
<keyword evidence="3 5" id="KW-0547">Nucleotide-binding</keyword>
<evidence type="ECO:0000313" key="7">
    <source>
        <dbReference type="EMBL" id="KEH25752.1"/>
    </source>
</evidence>
<dbReference type="Gene3D" id="3.30.30.30">
    <property type="match status" value="1"/>
</dbReference>
<evidence type="ECO:0000313" key="8">
    <source>
        <dbReference type="EnsemblPlants" id="KEH25752"/>
    </source>
</evidence>
<dbReference type="Gene3D" id="3.30.420.40">
    <property type="match status" value="2"/>
</dbReference>
<feature type="coiled-coil region" evidence="6">
    <location>
        <begin position="423"/>
        <end position="450"/>
    </location>
</feature>
<dbReference type="EnsemblPlants" id="KEH25752">
    <property type="protein sequence ID" value="KEH25752"/>
    <property type="gene ID" value="MTR_6g034005"/>
</dbReference>
<dbReference type="InterPro" id="IPR043129">
    <property type="entry name" value="ATPase_NBD"/>
</dbReference>
<dbReference type="CDD" id="cd24028">
    <property type="entry name" value="ASKHA_NBD_HSP70_HSPA1-like"/>
    <property type="match status" value="1"/>
</dbReference>
<evidence type="ECO:0000256" key="1">
    <source>
        <dbReference type="ARBA" id="ARBA00004319"/>
    </source>
</evidence>
<dbReference type="InterPro" id="IPR029048">
    <property type="entry name" value="HSP70_C_sf"/>
</dbReference>
<keyword evidence="9" id="KW-1185">Reference proteome</keyword>
<dbReference type="GO" id="GO:0005788">
    <property type="term" value="C:endoplasmic reticulum lumen"/>
    <property type="evidence" value="ECO:0007669"/>
    <property type="project" value="UniProtKB-SubCell"/>
</dbReference>
<dbReference type="GO" id="GO:0042026">
    <property type="term" value="P:protein refolding"/>
    <property type="evidence" value="ECO:0000318"/>
    <property type="project" value="GO_Central"/>
</dbReference>
<dbReference type="GO" id="GO:0005737">
    <property type="term" value="C:cytoplasm"/>
    <property type="evidence" value="ECO:0000318"/>
    <property type="project" value="GO_Central"/>
</dbReference>
<evidence type="ECO:0000256" key="2">
    <source>
        <dbReference type="ARBA" id="ARBA00007381"/>
    </source>
</evidence>
<organism evidence="7 9">
    <name type="scientific">Medicago truncatula</name>
    <name type="common">Barrel medic</name>
    <name type="synonym">Medicago tribuloides</name>
    <dbReference type="NCBI Taxonomy" id="3880"/>
    <lineage>
        <taxon>Eukaryota</taxon>
        <taxon>Viridiplantae</taxon>
        <taxon>Streptophyta</taxon>
        <taxon>Embryophyta</taxon>
        <taxon>Tracheophyta</taxon>
        <taxon>Spermatophyta</taxon>
        <taxon>Magnoliopsida</taxon>
        <taxon>eudicotyledons</taxon>
        <taxon>Gunneridae</taxon>
        <taxon>Pentapetalae</taxon>
        <taxon>rosids</taxon>
        <taxon>fabids</taxon>
        <taxon>Fabales</taxon>
        <taxon>Fabaceae</taxon>
        <taxon>Papilionoideae</taxon>
        <taxon>50 kb inversion clade</taxon>
        <taxon>NPAAA clade</taxon>
        <taxon>Hologalegina</taxon>
        <taxon>IRL clade</taxon>
        <taxon>Trifolieae</taxon>
        <taxon>Medicago</taxon>
    </lineage>
</organism>
<dbReference type="Gene3D" id="2.60.34.10">
    <property type="entry name" value="Substrate Binding Domain Of DNAk, Chain A, domain 1"/>
    <property type="match status" value="1"/>
</dbReference>
<dbReference type="InterPro" id="IPR013126">
    <property type="entry name" value="Hsp_70_fam"/>
</dbReference>
<dbReference type="Pfam" id="PF00012">
    <property type="entry name" value="HSP70"/>
    <property type="match status" value="1"/>
</dbReference>
<dbReference type="SUPFAM" id="SSF100934">
    <property type="entry name" value="Heat shock protein 70kD (HSP70), C-terminal subdomain"/>
    <property type="match status" value="1"/>
</dbReference>
<evidence type="ECO:0000256" key="3">
    <source>
        <dbReference type="ARBA" id="ARBA00022741"/>
    </source>
</evidence>
<dbReference type="SUPFAM" id="SSF100920">
    <property type="entry name" value="Heat shock protein 70kD (HSP70), peptide-binding domain"/>
    <property type="match status" value="1"/>
</dbReference>
<keyword evidence="7" id="KW-0346">Stress response</keyword>
<dbReference type="Proteomes" id="UP000002051">
    <property type="component" value="Chromosome 6"/>
</dbReference>
<dbReference type="AlphaFoldDB" id="A0A072U7T3"/>
<reference evidence="8" key="3">
    <citation type="submission" date="2015-04" db="UniProtKB">
        <authorList>
            <consortium name="EnsemblPlants"/>
        </authorList>
    </citation>
    <scope>IDENTIFICATION</scope>
    <source>
        <strain evidence="8">cv. Jemalong A17</strain>
    </source>
</reference>
<name>A0A072U7T3_MEDTR</name>
<dbReference type="PRINTS" id="PR00301">
    <property type="entry name" value="HEATSHOCK70"/>
</dbReference>
<sequence>MKFSDDVVQSDMKFLLFKLISDVNDELKIVVNYKKTERHFTPEKISSMVLAKLKEIAEAKLGRVKDVVISVPACFSNSQRESTRKAGTMVGFNVMQIINEPSAAAIAYIHTKPSNHSRRNVFIFDLGGGTLDVSILTLENGAIKVRAVGGDTHLGGQDFNNTMVKYFVEVFRKRYKIDISGDLTSLRRLKSACEKAKLILSYKYETTIVIKSLNRGENLESKISRAKFEELNEHHIKKCMKIVEKCLEDSGMVKSDIHDVVLVGGSTRIVKLHRRLSGFFGEKKLCKSINADKAVAYGAAVHAAMLSVKQKFPLREVIPLSLGLKTPGEIMDIISPRNTKIPRNMEKVITTYFPNQVNIPIQVYEGDQLKTLLGSFEIEIPPVPAGVPKIRINFQIDHDGILHVYVSEKHLGIHNKKLVITVSDKVRRSMKEIERKINEAEKYKDEVKRRRMMVEADKRRRKNAINAVKRYAYKMKDAINDKDISFMLLSKEKKKINDAIGLTLLWLRVNHEDAKQHEIEEHRRMLSSVFDGIIVKKIKDEEHGVQENKKKNHWLPLLLKYTFQHTSYASFPLILPDFLQTWCALLSDCLAMFDWQAKLAPRIPIPLVQSQSARTWCALLSDCLAMFDWQAKLAPRIPIPLVQSQSPPSLIVTVPPPPKSFAAILGGASTCVAEDVPCLKGDTFSIKIGQDKYSKGLAECQYTLRVGLP</sequence>
<reference evidence="7 9" key="1">
    <citation type="journal article" date="2011" name="Nature">
        <title>The Medicago genome provides insight into the evolution of rhizobial symbioses.</title>
        <authorList>
            <person name="Young N.D."/>
            <person name="Debelle F."/>
            <person name="Oldroyd G.E."/>
            <person name="Geurts R."/>
            <person name="Cannon S.B."/>
            <person name="Udvardi M.K."/>
            <person name="Benedito V.A."/>
            <person name="Mayer K.F."/>
            <person name="Gouzy J."/>
            <person name="Schoof H."/>
            <person name="Van de Peer Y."/>
            <person name="Proost S."/>
            <person name="Cook D.R."/>
            <person name="Meyers B.C."/>
            <person name="Spannagl M."/>
            <person name="Cheung F."/>
            <person name="De Mita S."/>
            <person name="Krishnakumar V."/>
            <person name="Gundlach H."/>
            <person name="Zhou S."/>
            <person name="Mudge J."/>
            <person name="Bharti A.K."/>
            <person name="Murray J.D."/>
            <person name="Naoumkina M.A."/>
            <person name="Rosen B."/>
            <person name="Silverstein K.A."/>
            <person name="Tang H."/>
            <person name="Rombauts S."/>
            <person name="Zhao P.X."/>
            <person name="Zhou P."/>
            <person name="Barbe V."/>
            <person name="Bardou P."/>
            <person name="Bechner M."/>
            <person name="Bellec A."/>
            <person name="Berger A."/>
            <person name="Berges H."/>
            <person name="Bidwell S."/>
            <person name="Bisseling T."/>
            <person name="Choisne N."/>
            <person name="Couloux A."/>
            <person name="Denny R."/>
            <person name="Deshpande S."/>
            <person name="Dai X."/>
            <person name="Doyle J.J."/>
            <person name="Dudez A.M."/>
            <person name="Farmer A.D."/>
            <person name="Fouteau S."/>
            <person name="Franken C."/>
            <person name="Gibelin C."/>
            <person name="Gish J."/>
            <person name="Goldstein S."/>
            <person name="Gonzalez A.J."/>
            <person name="Green P.J."/>
            <person name="Hallab A."/>
            <person name="Hartog M."/>
            <person name="Hua A."/>
            <person name="Humphray S.J."/>
            <person name="Jeong D.H."/>
            <person name="Jing Y."/>
            <person name="Jocker A."/>
            <person name="Kenton S.M."/>
            <person name="Kim D.J."/>
            <person name="Klee K."/>
            <person name="Lai H."/>
            <person name="Lang C."/>
            <person name="Lin S."/>
            <person name="Macmil S.L."/>
            <person name="Magdelenat G."/>
            <person name="Matthews L."/>
            <person name="McCorrison J."/>
            <person name="Monaghan E.L."/>
            <person name="Mun J.H."/>
            <person name="Najar F.Z."/>
            <person name="Nicholson C."/>
            <person name="Noirot C."/>
            <person name="O'Bleness M."/>
            <person name="Paule C.R."/>
            <person name="Poulain J."/>
            <person name="Prion F."/>
            <person name="Qin B."/>
            <person name="Qu C."/>
            <person name="Retzel E.F."/>
            <person name="Riddle C."/>
            <person name="Sallet E."/>
            <person name="Samain S."/>
            <person name="Samson N."/>
            <person name="Sanders I."/>
            <person name="Saurat O."/>
            <person name="Scarpelli C."/>
            <person name="Schiex T."/>
            <person name="Segurens B."/>
            <person name="Severin A.J."/>
            <person name="Sherrier D.J."/>
            <person name="Shi R."/>
            <person name="Sims S."/>
            <person name="Singer S.R."/>
            <person name="Sinharoy S."/>
            <person name="Sterck L."/>
            <person name="Viollet A."/>
            <person name="Wang B.B."/>
            <person name="Wang K."/>
            <person name="Wang M."/>
            <person name="Wang X."/>
            <person name="Warfsmann J."/>
            <person name="Weissenbach J."/>
            <person name="White D.D."/>
            <person name="White J.D."/>
            <person name="Wiley G.B."/>
            <person name="Wincker P."/>
            <person name="Xing Y."/>
            <person name="Yang L."/>
            <person name="Yao Z."/>
            <person name="Ying F."/>
            <person name="Zhai J."/>
            <person name="Zhou L."/>
            <person name="Zuber A."/>
            <person name="Denarie J."/>
            <person name="Dixon R.A."/>
            <person name="May G.D."/>
            <person name="Schwartz D.C."/>
            <person name="Rogers J."/>
            <person name="Quetier F."/>
            <person name="Town C.D."/>
            <person name="Roe B.A."/>
        </authorList>
    </citation>
    <scope>NUCLEOTIDE SEQUENCE [LARGE SCALE GENOMIC DNA]</scope>
    <source>
        <strain evidence="7">A17</strain>
        <strain evidence="8 9">cv. Jemalong A17</strain>
    </source>
</reference>
<dbReference type="STRING" id="3880.A0A072U7T3"/>
<comment type="subcellular location">
    <subcellularLocation>
        <location evidence="1">Endoplasmic reticulum lumen</location>
    </subcellularLocation>
</comment>
<dbReference type="GO" id="GO:0016887">
    <property type="term" value="F:ATP hydrolysis activity"/>
    <property type="evidence" value="ECO:0000318"/>
    <property type="project" value="GO_Central"/>
</dbReference>
<reference evidence="7 9" key="2">
    <citation type="journal article" date="2014" name="BMC Genomics">
        <title>An improved genome release (version Mt4.0) for the model legume Medicago truncatula.</title>
        <authorList>
            <person name="Tang H."/>
            <person name="Krishnakumar V."/>
            <person name="Bidwell S."/>
            <person name="Rosen B."/>
            <person name="Chan A."/>
            <person name="Zhou S."/>
            <person name="Gentzbittel L."/>
            <person name="Childs K.L."/>
            <person name="Yandell M."/>
            <person name="Gundlach H."/>
            <person name="Mayer K.F."/>
            <person name="Schwartz D.C."/>
            <person name="Town C.D."/>
        </authorList>
    </citation>
    <scope>GENOME REANNOTATION</scope>
    <source>
        <strain evidence="7">A17</strain>
        <strain evidence="8 9">cv. Jemalong A17</strain>
    </source>
</reference>
<keyword evidence="4 5" id="KW-0067">ATP-binding</keyword>
<dbReference type="EMBL" id="CM001222">
    <property type="protein sequence ID" value="KEH25752.1"/>
    <property type="molecule type" value="Genomic_DNA"/>
</dbReference>
<dbReference type="GO" id="GO:0005524">
    <property type="term" value="F:ATP binding"/>
    <property type="evidence" value="ECO:0007669"/>
    <property type="project" value="UniProtKB-KW"/>
</dbReference>
<keyword evidence="6" id="KW-0175">Coiled coil</keyword>
<dbReference type="FunFam" id="3.90.640.10:FF:000010">
    <property type="entry name" value="heat shock 70 kDa protein 14"/>
    <property type="match status" value="1"/>
</dbReference>